<dbReference type="GeneID" id="40078557"/>
<dbReference type="KEGG" id="vg:40078557"/>
<keyword evidence="2" id="KW-1185">Reference proteome</keyword>
<dbReference type="EMBL" id="KU160652">
    <property type="protein sequence ID" value="ALY09416.1"/>
    <property type="molecule type" value="Genomic_DNA"/>
</dbReference>
<protein>
    <submittedName>
        <fullName evidence="1">Uncharacterized protein</fullName>
    </submittedName>
</protein>
<sequence>MAEEIKVVLNEPGIRTLLNSEEVQAFLLDKAREMEFMAESNAMAGSVYEDEPPRFESSVQPGKNRARASVITANKEARIAEAQGRALSSSIDALRG</sequence>
<evidence type="ECO:0000313" key="1">
    <source>
        <dbReference type="EMBL" id="ALY09416.1"/>
    </source>
</evidence>
<dbReference type="OrthoDB" id="25675at10239"/>
<evidence type="ECO:0000313" key="2">
    <source>
        <dbReference type="Proteomes" id="UP000221495"/>
    </source>
</evidence>
<name>A0A0U4KP02_9CAUD</name>
<accession>A0A0U4KP02</accession>
<reference evidence="1 2" key="1">
    <citation type="submission" date="2015-11" db="EMBL/GenBank/DDBJ databases">
        <authorList>
            <person name="Ott C.T."/>
            <person name="Jacobs-Sera D."/>
            <person name="Guerrero C.A."/>
            <person name="Bowman C.A."/>
            <person name="Russell D.A."/>
            <person name="Pope W.H."/>
            <person name="Hatfull G.F."/>
        </authorList>
    </citation>
    <scope>NUCLEOTIDE SEQUENCE [LARGE SCALE GENOMIC DNA]</scope>
</reference>
<organism evidence="1 2">
    <name type="scientific">Arthrobacter phage Joann</name>
    <dbReference type="NCBI Taxonomy" id="1772303"/>
    <lineage>
        <taxon>Viruses</taxon>
        <taxon>Duplodnaviria</taxon>
        <taxon>Heunggongvirae</taxon>
        <taxon>Uroviricota</taxon>
        <taxon>Caudoviricetes</taxon>
        <taxon>Korravirus</taxon>
        <taxon>Korravirus joann</taxon>
    </lineage>
</organism>
<proteinExistence type="predicted"/>
<gene>
    <name evidence="1" type="primary">13</name>
    <name evidence="1" type="ORF">JOANN_13</name>
</gene>
<dbReference type="Proteomes" id="UP000221495">
    <property type="component" value="Segment"/>
</dbReference>
<dbReference type="RefSeq" id="YP_009602693.1">
    <property type="nucleotide sequence ID" value="NC_041942.1"/>
</dbReference>